<accession>A0A1E4TVQ7</accession>
<feature type="non-terminal residue" evidence="2">
    <location>
        <position position="79"/>
    </location>
</feature>
<feature type="compositionally biased region" description="Basic residues" evidence="1">
    <location>
        <begin position="19"/>
        <end position="29"/>
    </location>
</feature>
<dbReference type="AlphaFoldDB" id="A0A1E4TVQ7"/>
<dbReference type="OrthoDB" id="4096364at2759"/>
<dbReference type="Proteomes" id="UP000094236">
    <property type="component" value="Unassembled WGS sequence"/>
</dbReference>
<dbReference type="STRING" id="669874.A0A1E4TVQ7"/>
<keyword evidence="3" id="KW-1185">Reference proteome</keyword>
<reference evidence="3" key="1">
    <citation type="submission" date="2016-05" db="EMBL/GenBank/DDBJ databases">
        <title>Comparative genomics of biotechnologically important yeasts.</title>
        <authorList>
            <consortium name="DOE Joint Genome Institute"/>
            <person name="Riley R."/>
            <person name="Haridas S."/>
            <person name="Wolfe K.H."/>
            <person name="Lopes M.R."/>
            <person name="Hittinger C.T."/>
            <person name="Goker M."/>
            <person name="Salamov A."/>
            <person name="Wisecaver J."/>
            <person name="Long T.M."/>
            <person name="Aerts A.L."/>
            <person name="Barry K."/>
            <person name="Choi C."/>
            <person name="Clum A."/>
            <person name="Coughlan A.Y."/>
            <person name="Deshpande S."/>
            <person name="Douglass A.P."/>
            <person name="Hanson S.J."/>
            <person name="Klenk H.-P."/>
            <person name="Labutti K."/>
            <person name="Lapidus A."/>
            <person name="Lindquist E."/>
            <person name="Lipzen A."/>
            <person name="Meier-Kolthoff J.P."/>
            <person name="Ohm R.A."/>
            <person name="Otillar R.P."/>
            <person name="Pangilinan J."/>
            <person name="Peng Y."/>
            <person name="Rokas A."/>
            <person name="Rosa C.A."/>
            <person name="Scheuner C."/>
            <person name="Sibirny A.A."/>
            <person name="Slot J.C."/>
            <person name="Stielow J.B."/>
            <person name="Sun H."/>
            <person name="Kurtzman C.P."/>
            <person name="Blackwell M."/>
            <person name="Grigoriev I.V."/>
            <person name="Jeffries T.W."/>
        </authorList>
    </citation>
    <scope>NUCLEOTIDE SEQUENCE [LARGE SCALE GENOMIC DNA]</scope>
    <source>
        <strain evidence="3">NRRL Y-2460</strain>
    </source>
</reference>
<evidence type="ECO:0000313" key="3">
    <source>
        <dbReference type="Proteomes" id="UP000094236"/>
    </source>
</evidence>
<evidence type="ECO:0000313" key="2">
    <source>
        <dbReference type="EMBL" id="ODV95817.1"/>
    </source>
</evidence>
<gene>
    <name evidence="2" type="ORF">PACTADRAFT_2125</name>
</gene>
<evidence type="ECO:0000256" key="1">
    <source>
        <dbReference type="SAM" id="MobiDB-lite"/>
    </source>
</evidence>
<protein>
    <submittedName>
        <fullName evidence="2">Uncharacterized protein</fullName>
    </submittedName>
</protein>
<proteinExistence type="predicted"/>
<organism evidence="2 3">
    <name type="scientific">Pachysolen tannophilus NRRL Y-2460</name>
    <dbReference type="NCBI Taxonomy" id="669874"/>
    <lineage>
        <taxon>Eukaryota</taxon>
        <taxon>Fungi</taxon>
        <taxon>Dikarya</taxon>
        <taxon>Ascomycota</taxon>
        <taxon>Saccharomycotina</taxon>
        <taxon>Pichiomycetes</taxon>
        <taxon>Pachysolenaceae</taxon>
        <taxon>Pachysolen</taxon>
    </lineage>
</organism>
<dbReference type="EMBL" id="KV454013">
    <property type="protein sequence ID" value="ODV95817.1"/>
    <property type="molecule type" value="Genomic_DNA"/>
</dbReference>
<name>A0A1E4TVQ7_PACTA</name>
<sequence length="79" mass="8784">MSAQLDRSLDEIISSSKQSKPKRFNKSKVGKSLNTKRSVVKINNKPTPKAPRQNVIDASYATKVVVYGLPKDIKQDAIK</sequence>
<feature type="region of interest" description="Disordered" evidence="1">
    <location>
        <begin position="1"/>
        <end position="51"/>
    </location>
</feature>